<organism evidence="1 2">
    <name type="scientific">Candidatus Gottesmanbacteria bacterium RBG_16_37_8</name>
    <dbReference type="NCBI Taxonomy" id="1798371"/>
    <lineage>
        <taxon>Bacteria</taxon>
        <taxon>Candidatus Gottesmaniibacteriota</taxon>
    </lineage>
</organism>
<dbReference type="Proteomes" id="UP000176665">
    <property type="component" value="Unassembled WGS sequence"/>
</dbReference>
<gene>
    <name evidence="1" type="ORF">A2W14_06475</name>
</gene>
<proteinExistence type="predicted"/>
<name>A0A1F5YRX4_9BACT</name>
<dbReference type="Gene3D" id="3.40.50.300">
    <property type="entry name" value="P-loop containing nucleotide triphosphate hydrolases"/>
    <property type="match status" value="1"/>
</dbReference>
<evidence type="ECO:0000313" key="1">
    <source>
        <dbReference type="EMBL" id="OGG02865.1"/>
    </source>
</evidence>
<accession>A0A1F5YRX4</accession>
<dbReference type="Pfam" id="PF13671">
    <property type="entry name" value="AAA_33"/>
    <property type="match status" value="1"/>
</dbReference>
<evidence type="ECO:0008006" key="3">
    <source>
        <dbReference type="Google" id="ProtNLM"/>
    </source>
</evidence>
<dbReference type="PANTHER" id="PTHR37807:SF3">
    <property type="entry name" value="OS07G0160300 PROTEIN"/>
    <property type="match status" value="1"/>
</dbReference>
<dbReference type="AlphaFoldDB" id="A0A1F5YRX4"/>
<dbReference type="EMBL" id="MFJA01000048">
    <property type="protein sequence ID" value="OGG02865.1"/>
    <property type="molecule type" value="Genomic_DNA"/>
</dbReference>
<dbReference type="InterPro" id="IPR027417">
    <property type="entry name" value="P-loop_NTPase"/>
</dbReference>
<reference evidence="1 2" key="1">
    <citation type="journal article" date="2016" name="Nat. Commun.">
        <title>Thousands of microbial genomes shed light on interconnected biogeochemical processes in an aquifer system.</title>
        <authorList>
            <person name="Anantharaman K."/>
            <person name="Brown C.T."/>
            <person name="Hug L.A."/>
            <person name="Sharon I."/>
            <person name="Castelle C.J."/>
            <person name="Probst A.J."/>
            <person name="Thomas B.C."/>
            <person name="Singh A."/>
            <person name="Wilkins M.J."/>
            <person name="Karaoz U."/>
            <person name="Brodie E.L."/>
            <person name="Williams K.H."/>
            <person name="Hubbard S.S."/>
            <person name="Banfield J.F."/>
        </authorList>
    </citation>
    <scope>NUCLEOTIDE SEQUENCE [LARGE SCALE GENOMIC DNA]</scope>
</reference>
<dbReference type="PANTHER" id="PTHR37807">
    <property type="entry name" value="OS07G0160300 PROTEIN"/>
    <property type="match status" value="1"/>
</dbReference>
<dbReference type="SUPFAM" id="SSF52540">
    <property type="entry name" value="P-loop containing nucleoside triphosphate hydrolases"/>
    <property type="match status" value="1"/>
</dbReference>
<protein>
    <recommendedName>
        <fullName evidence="3">ATP-binding protein</fullName>
    </recommendedName>
</protein>
<comment type="caution">
    <text evidence="1">The sequence shown here is derived from an EMBL/GenBank/DDBJ whole genome shotgun (WGS) entry which is preliminary data.</text>
</comment>
<evidence type="ECO:0000313" key="2">
    <source>
        <dbReference type="Proteomes" id="UP000176665"/>
    </source>
</evidence>
<dbReference type="STRING" id="1798371.A2W14_06475"/>
<sequence length="189" mass="21636">MLICLHGLPGAGKTTLANVIKEMTGGMVLGSNYIRRQIFGCDAYTCVNVPLMPFTDQEIMLSYRTILYCAELVLSCGKTVIMDATFQKKMYVEMAKEIAKRSNQQFVLIKVICDEAVCKERMDKREAERKSDSIVGYAHRLEVKEKIFEDYPEVDFVYDSSKDIISEREQLKQLLDKYQETSIFQPASI</sequence>